<reference evidence="7" key="1">
    <citation type="journal article" date="2019" name="Int. J. Syst. Evol. Microbiol.">
        <title>The Global Catalogue of Microorganisms (GCM) 10K type strain sequencing project: providing services to taxonomists for standard genome sequencing and annotation.</title>
        <authorList>
            <consortium name="The Broad Institute Genomics Platform"/>
            <consortium name="The Broad Institute Genome Sequencing Center for Infectious Disease"/>
            <person name="Wu L."/>
            <person name="Ma J."/>
        </authorList>
    </citation>
    <scope>NUCLEOTIDE SEQUENCE [LARGE SCALE GENOMIC DNA]</scope>
    <source>
        <strain evidence="7">CGMCC 1.10363</strain>
    </source>
</reference>
<evidence type="ECO:0000259" key="5">
    <source>
        <dbReference type="PROSITE" id="PS50931"/>
    </source>
</evidence>
<dbReference type="EMBL" id="JBHSCN010000005">
    <property type="protein sequence ID" value="MFC4243210.1"/>
    <property type="molecule type" value="Genomic_DNA"/>
</dbReference>
<dbReference type="RefSeq" id="WP_390228221.1">
    <property type="nucleotide sequence ID" value="NZ_JBHSCN010000005.1"/>
</dbReference>
<sequence>MQTQADLVARSADLVTLQLLTAIARTGSITAAGAQLGMTQQGASARVRMLEEALELPLLARGRRGSSLTTEGSTVAMWAAQVTEAADRFVVAAEAIRGGAEPFTIASSMTISEFFLPRWLLSLRERADIIGQLSVTSVNSDRVVELVRAGEARIGFIESPAPPSGLTALTVARDELVVVVAPRHRWARLREIGPTEFARTPSLVRERGSGARLAVEEVLSRAGLTAAEPLVELPTNSAVRSAVADGVGAAVLSVINVRDDVAAGRLVRVRVRGLRFPRELRAVYRPGAERDGVVSAILSAAARHPEV</sequence>
<dbReference type="PANTHER" id="PTHR30126">
    <property type="entry name" value="HTH-TYPE TRANSCRIPTIONAL REGULATOR"/>
    <property type="match status" value="1"/>
</dbReference>
<comment type="similarity">
    <text evidence="1">Belongs to the LysR transcriptional regulatory family.</text>
</comment>
<keyword evidence="4" id="KW-0804">Transcription</keyword>
<feature type="domain" description="HTH lysR-type" evidence="5">
    <location>
        <begin position="17"/>
        <end position="69"/>
    </location>
</feature>
<gene>
    <name evidence="6" type="ORF">ACFOYW_07475</name>
</gene>
<dbReference type="Pfam" id="PF00126">
    <property type="entry name" value="HTH_1"/>
    <property type="match status" value="1"/>
</dbReference>
<accession>A0ABV8Q4C1</accession>
<name>A0ABV8Q4C1_9MICO</name>
<dbReference type="SUPFAM" id="SSF46785">
    <property type="entry name" value="Winged helix' DNA-binding domain"/>
    <property type="match status" value="1"/>
</dbReference>
<evidence type="ECO:0000313" key="6">
    <source>
        <dbReference type="EMBL" id="MFC4243210.1"/>
    </source>
</evidence>
<dbReference type="PANTHER" id="PTHR30126:SF39">
    <property type="entry name" value="HTH-TYPE TRANSCRIPTIONAL REGULATOR CYSL"/>
    <property type="match status" value="1"/>
</dbReference>
<dbReference type="InterPro" id="IPR000847">
    <property type="entry name" value="LysR_HTH_N"/>
</dbReference>
<evidence type="ECO:0000256" key="2">
    <source>
        <dbReference type="ARBA" id="ARBA00023015"/>
    </source>
</evidence>
<dbReference type="Gene3D" id="1.10.10.10">
    <property type="entry name" value="Winged helix-like DNA-binding domain superfamily/Winged helix DNA-binding domain"/>
    <property type="match status" value="1"/>
</dbReference>
<dbReference type="PROSITE" id="PS50931">
    <property type="entry name" value="HTH_LYSR"/>
    <property type="match status" value="1"/>
</dbReference>
<protein>
    <submittedName>
        <fullName evidence="6">LysR family transcriptional regulator</fullName>
    </submittedName>
</protein>
<dbReference type="InterPro" id="IPR036390">
    <property type="entry name" value="WH_DNA-bd_sf"/>
</dbReference>
<dbReference type="SUPFAM" id="SSF53850">
    <property type="entry name" value="Periplasmic binding protein-like II"/>
    <property type="match status" value="1"/>
</dbReference>
<organism evidence="6 7">
    <name type="scientific">Gryllotalpicola reticulitermitis</name>
    <dbReference type="NCBI Taxonomy" id="1184153"/>
    <lineage>
        <taxon>Bacteria</taxon>
        <taxon>Bacillati</taxon>
        <taxon>Actinomycetota</taxon>
        <taxon>Actinomycetes</taxon>
        <taxon>Micrococcales</taxon>
        <taxon>Microbacteriaceae</taxon>
        <taxon>Gryllotalpicola</taxon>
    </lineage>
</organism>
<proteinExistence type="inferred from homology"/>
<comment type="caution">
    <text evidence="6">The sequence shown here is derived from an EMBL/GenBank/DDBJ whole genome shotgun (WGS) entry which is preliminary data.</text>
</comment>
<dbReference type="Pfam" id="PF03466">
    <property type="entry name" value="LysR_substrate"/>
    <property type="match status" value="1"/>
</dbReference>
<evidence type="ECO:0000256" key="4">
    <source>
        <dbReference type="ARBA" id="ARBA00023163"/>
    </source>
</evidence>
<keyword evidence="7" id="KW-1185">Reference proteome</keyword>
<evidence type="ECO:0000256" key="3">
    <source>
        <dbReference type="ARBA" id="ARBA00023125"/>
    </source>
</evidence>
<keyword evidence="3" id="KW-0238">DNA-binding</keyword>
<evidence type="ECO:0000256" key="1">
    <source>
        <dbReference type="ARBA" id="ARBA00009437"/>
    </source>
</evidence>
<keyword evidence="2" id="KW-0805">Transcription regulation</keyword>
<dbReference type="Gene3D" id="3.40.190.10">
    <property type="entry name" value="Periplasmic binding protein-like II"/>
    <property type="match status" value="2"/>
</dbReference>
<dbReference type="Proteomes" id="UP001595900">
    <property type="component" value="Unassembled WGS sequence"/>
</dbReference>
<dbReference type="InterPro" id="IPR036388">
    <property type="entry name" value="WH-like_DNA-bd_sf"/>
</dbReference>
<dbReference type="InterPro" id="IPR005119">
    <property type="entry name" value="LysR_subst-bd"/>
</dbReference>
<evidence type="ECO:0000313" key="7">
    <source>
        <dbReference type="Proteomes" id="UP001595900"/>
    </source>
</evidence>